<protein>
    <recommendedName>
        <fullName evidence="3">Reverse transcriptase domain-containing protein</fullName>
    </recommendedName>
</protein>
<evidence type="ECO:0000313" key="4">
    <source>
        <dbReference type="Ensembl" id="ENSDLAP00005012143.2"/>
    </source>
</evidence>
<feature type="domain" description="Reverse transcriptase" evidence="3">
    <location>
        <begin position="106"/>
        <end position="372"/>
    </location>
</feature>
<dbReference type="AlphaFoldDB" id="A0A8C4E1R7"/>
<dbReference type="Pfam" id="PF09004">
    <property type="entry name" value="ALKBH8_N"/>
    <property type="match status" value="1"/>
</dbReference>
<organism evidence="4 5">
    <name type="scientific">Dicentrarchus labrax</name>
    <name type="common">European seabass</name>
    <name type="synonym">Morone labrax</name>
    <dbReference type="NCBI Taxonomy" id="13489"/>
    <lineage>
        <taxon>Eukaryota</taxon>
        <taxon>Metazoa</taxon>
        <taxon>Chordata</taxon>
        <taxon>Craniata</taxon>
        <taxon>Vertebrata</taxon>
        <taxon>Euteleostomi</taxon>
        <taxon>Actinopterygii</taxon>
        <taxon>Neopterygii</taxon>
        <taxon>Teleostei</taxon>
        <taxon>Neoteleostei</taxon>
        <taxon>Acanthomorphata</taxon>
        <taxon>Eupercaria</taxon>
        <taxon>Moronidae</taxon>
        <taxon>Dicentrarchus</taxon>
    </lineage>
</organism>
<dbReference type="SUPFAM" id="SSF56672">
    <property type="entry name" value="DNA/RNA polymerases"/>
    <property type="match status" value="1"/>
</dbReference>
<keyword evidence="2" id="KW-1133">Transmembrane helix</keyword>
<dbReference type="CDD" id="cd01650">
    <property type="entry name" value="RT_nLTR_like"/>
    <property type="match status" value="1"/>
</dbReference>
<evidence type="ECO:0000256" key="2">
    <source>
        <dbReference type="SAM" id="Phobius"/>
    </source>
</evidence>
<name>A0A8C4E1R7_DICLA</name>
<dbReference type="GO" id="GO:0008168">
    <property type="term" value="F:methyltransferase activity"/>
    <property type="evidence" value="ECO:0007669"/>
    <property type="project" value="InterPro"/>
</dbReference>
<dbReference type="Pfam" id="PF00078">
    <property type="entry name" value="RVT_1"/>
    <property type="match status" value="1"/>
</dbReference>
<keyword evidence="2" id="KW-0812">Transmembrane</keyword>
<feature type="compositionally biased region" description="Basic and acidic residues" evidence="1">
    <location>
        <begin position="8"/>
        <end position="23"/>
    </location>
</feature>
<keyword evidence="2" id="KW-0472">Membrane</keyword>
<evidence type="ECO:0000256" key="1">
    <source>
        <dbReference type="SAM" id="MobiDB-lite"/>
    </source>
</evidence>
<dbReference type="Proteomes" id="UP000694389">
    <property type="component" value="Unassembled WGS sequence"/>
</dbReference>
<evidence type="ECO:0000259" key="3">
    <source>
        <dbReference type="PROSITE" id="PS50878"/>
    </source>
</evidence>
<accession>A0A8C4E1R7</accession>
<dbReference type="PANTHER" id="PTHR47510:SF3">
    <property type="entry name" value="ENDO_EXONUCLEASE_PHOSPHATASE DOMAIN-CONTAINING PROTEIN"/>
    <property type="match status" value="1"/>
</dbReference>
<feature type="region of interest" description="Disordered" evidence="1">
    <location>
        <begin position="1"/>
        <end position="51"/>
    </location>
</feature>
<dbReference type="GO" id="GO:0016706">
    <property type="term" value="F:2-oxoglutarate-dependent dioxygenase activity"/>
    <property type="evidence" value="ECO:0007669"/>
    <property type="project" value="InterPro"/>
</dbReference>
<dbReference type="GeneTree" id="ENSGT01120000271821"/>
<dbReference type="InterPro" id="IPR043502">
    <property type="entry name" value="DNA/RNA_pol_sf"/>
</dbReference>
<dbReference type="PROSITE" id="PS50878">
    <property type="entry name" value="RT_POL"/>
    <property type="match status" value="1"/>
</dbReference>
<dbReference type="InterPro" id="IPR015095">
    <property type="entry name" value="AlkB_hom8_N"/>
</dbReference>
<evidence type="ECO:0000313" key="5">
    <source>
        <dbReference type="Proteomes" id="UP000694389"/>
    </source>
</evidence>
<sequence length="525" mass="58089">MSSTAASTDKRSSPDTIPRDTPHQPHLTSPSPPSPAGAGATSQLHTSVNPSSSTTVMTLCLQERDVNRLFKRQNPRRAAGPDSVSPSTLKHCADQLSPVFTDIFNTSLEICHVPACFKASTIIPVPKKARTTGLNDYRPVALTSVVMKSFERLVLSHLKAITDPLLDPLQFAYRANRSVDDAVNMALHFTLQHLDSPGTYARILFVDFSSAFNTIIPALLQDKLSQLTVPDSTCRWITDFLSDRKQHVKLGKNVSDSQTISTGSPQGCVLSPLLFSLYTNSCTSSHQSVRLLKFADDTSLTGLISGGDESAYRWEIDHLVTWCSQNNLELNALKTVEMVVDFRKNPAPPAPIILCDSPVDSVESFRFLGTIITQDLKWELNISSLSKKAQQRMYFLRQLGKFNLPKTMMVHFYTAIIESILTSSITIWYAAATAKDKGRLQRIIRSAEKVIGCNLPSLQDLYASRTRKRAGKIVADPSHPGHNLFEILPSGRRLRSIRTKTSRNKNSFFPSAAGLLNKARITHCH</sequence>
<reference evidence="4" key="1">
    <citation type="submission" date="2025-08" db="UniProtKB">
        <authorList>
            <consortium name="Ensembl"/>
        </authorList>
    </citation>
    <scope>IDENTIFICATION</scope>
</reference>
<reference evidence="4" key="2">
    <citation type="submission" date="2025-09" db="UniProtKB">
        <authorList>
            <consortium name="Ensembl"/>
        </authorList>
    </citation>
    <scope>IDENTIFICATION</scope>
</reference>
<dbReference type="InterPro" id="IPR000477">
    <property type="entry name" value="RT_dom"/>
</dbReference>
<dbReference type="PANTHER" id="PTHR47510">
    <property type="entry name" value="REVERSE TRANSCRIPTASE DOMAIN-CONTAINING PROTEIN"/>
    <property type="match status" value="1"/>
</dbReference>
<proteinExistence type="predicted"/>
<feature type="transmembrane region" description="Helical" evidence="2">
    <location>
        <begin position="410"/>
        <end position="432"/>
    </location>
</feature>
<keyword evidence="5" id="KW-1185">Reference proteome</keyword>
<dbReference type="Ensembl" id="ENSDLAT00005013272.2">
    <property type="protein sequence ID" value="ENSDLAP00005012143.2"/>
    <property type="gene ID" value="ENSDLAG00005006176.2"/>
</dbReference>